<keyword evidence="3" id="KW-0238">DNA-binding</keyword>
<dbReference type="Pfam" id="PF03466">
    <property type="entry name" value="LysR_substrate"/>
    <property type="match status" value="1"/>
</dbReference>
<comment type="similarity">
    <text evidence="1">Belongs to the LysR transcriptional regulatory family.</text>
</comment>
<dbReference type="Gene3D" id="3.40.190.10">
    <property type="entry name" value="Periplasmic binding protein-like II"/>
    <property type="match status" value="2"/>
</dbReference>
<protein>
    <submittedName>
        <fullName evidence="6">LysR family transcriptional regulator</fullName>
    </submittedName>
</protein>
<dbReference type="PANTHER" id="PTHR30346:SF0">
    <property type="entry name" value="HCA OPERON TRANSCRIPTIONAL ACTIVATOR HCAR"/>
    <property type="match status" value="1"/>
</dbReference>
<evidence type="ECO:0000256" key="3">
    <source>
        <dbReference type="ARBA" id="ARBA00023125"/>
    </source>
</evidence>
<dbReference type="PRINTS" id="PR00039">
    <property type="entry name" value="HTHLYSR"/>
</dbReference>
<dbReference type="Pfam" id="PF00126">
    <property type="entry name" value="HTH_1"/>
    <property type="match status" value="1"/>
</dbReference>
<dbReference type="CDD" id="cd08414">
    <property type="entry name" value="PBP2_LTTR_aromatics_like"/>
    <property type="match status" value="1"/>
</dbReference>
<evidence type="ECO:0000256" key="2">
    <source>
        <dbReference type="ARBA" id="ARBA00023015"/>
    </source>
</evidence>
<dbReference type="InterPro" id="IPR036388">
    <property type="entry name" value="WH-like_DNA-bd_sf"/>
</dbReference>
<evidence type="ECO:0000256" key="1">
    <source>
        <dbReference type="ARBA" id="ARBA00009437"/>
    </source>
</evidence>
<dbReference type="SUPFAM" id="SSF53850">
    <property type="entry name" value="Periplasmic binding protein-like II"/>
    <property type="match status" value="1"/>
</dbReference>
<dbReference type="SUPFAM" id="SSF46785">
    <property type="entry name" value="Winged helix' DNA-binding domain"/>
    <property type="match status" value="1"/>
</dbReference>
<sequence>MDLRRLRYFAIVAEELHFRRAAERLHIAQPGLSQQIRVLERELGSTLFERNTAGVSLTDAGRVLLAEGVPLLREAERVAAHVRAAAEGRSGTLRVVHSRSLTDGLPDELVRSFSAERPKAEVVVESAWTTRNLAMIRSGEAEAAFVRLPLSDADDLGLLPLGSTELVLVLPASHPLARRRSVQTADLVELEVVTWPRAQAPGYFDDVARRIWDGPPPEPVAVEPDPEHLLAAVAQGRGACVMDANRANKLRPKGVVVRRFRPVLTAGFGVIWNPHSHSPMLEAFIAHCRRHASQTSQELNPAPT</sequence>
<dbReference type="RefSeq" id="WP_286052480.1">
    <property type="nucleotide sequence ID" value="NZ_JASVWF010000002.1"/>
</dbReference>
<reference evidence="6 7" key="1">
    <citation type="submission" date="2023-06" db="EMBL/GenBank/DDBJ databases">
        <title>Actinomycetospora Odt1-22.</title>
        <authorList>
            <person name="Supong K."/>
        </authorList>
    </citation>
    <scope>NUCLEOTIDE SEQUENCE [LARGE SCALE GENOMIC DNA]</scope>
    <source>
        <strain evidence="6 7">Odt1-22</strain>
    </source>
</reference>
<gene>
    <name evidence="6" type="ORF">QRT03_09670</name>
</gene>
<dbReference type="InterPro" id="IPR036390">
    <property type="entry name" value="WH_DNA-bd_sf"/>
</dbReference>
<dbReference type="InterPro" id="IPR000847">
    <property type="entry name" value="LysR_HTH_N"/>
</dbReference>
<evidence type="ECO:0000313" key="6">
    <source>
        <dbReference type="EMBL" id="MDL5156224.1"/>
    </source>
</evidence>
<dbReference type="PROSITE" id="PS50931">
    <property type="entry name" value="HTH_LYSR"/>
    <property type="match status" value="1"/>
</dbReference>
<comment type="caution">
    <text evidence="6">The sequence shown here is derived from an EMBL/GenBank/DDBJ whole genome shotgun (WGS) entry which is preliminary data.</text>
</comment>
<keyword evidence="2" id="KW-0805">Transcription regulation</keyword>
<dbReference type="PANTHER" id="PTHR30346">
    <property type="entry name" value="TRANSCRIPTIONAL DUAL REGULATOR HCAR-RELATED"/>
    <property type="match status" value="1"/>
</dbReference>
<accession>A0ABT7M7P8</accession>
<dbReference type="Proteomes" id="UP001231924">
    <property type="component" value="Unassembled WGS sequence"/>
</dbReference>
<evidence type="ECO:0000313" key="7">
    <source>
        <dbReference type="Proteomes" id="UP001231924"/>
    </source>
</evidence>
<dbReference type="EMBL" id="JASVWF010000002">
    <property type="protein sequence ID" value="MDL5156224.1"/>
    <property type="molecule type" value="Genomic_DNA"/>
</dbReference>
<organism evidence="6 7">
    <name type="scientific">Actinomycetospora termitidis</name>
    <dbReference type="NCBI Taxonomy" id="3053470"/>
    <lineage>
        <taxon>Bacteria</taxon>
        <taxon>Bacillati</taxon>
        <taxon>Actinomycetota</taxon>
        <taxon>Actinomycetes</taxon>
        <taxon>Pseudonocardiales</taxon>
        <taxon>Pseudonocardiaceae</taxon>
        <taxon>Actinomycetospora</taxon>
    </lineage>
</organism>
<dbReference type="InterPro" id="IPR005119">
    <property type="entry name" value="LysR_subst-bd"/>
</dbReference>
<feature type="domain" description="HTH lysR-type" evidence="5">
    <location>
        <begin position="1"/>
        <end position="58"/>
    </location>
</feature>
<evidence type="ECO:0000259" key="5">
    <source>
        <dbReference type="PROSITE" id="PS50931"/>
    </source>
</evidence>
<dbReference type="Gene3D" id="1.10.10.10">
    <property type="entry name" value="Winged helix-like DNA-binding domain superfamily/Winged helix DNA-binding domain"/>
    <property type="match status" value="1"/>
</dbReference>
<proteinExistence type="inferred from homology"/>
<evidence type="ECO:0000256" key="4">
    <source>
        <dbReference type="ARBA" id="ARBA00023163"/>
    </source>
</evidence>
<name>A0ABT7M7P8_9PSEU</name>
<keyword evidence="7" id="KW-1185">Reference proteome</keyword>
<keyword evidence="4" id="KW-0804">Transcription</keyword>